<dbReference type="Proteomes" id="UP000546464">
    <property type="component" value="Unassembled WGS sequence"/>
</dbReference>
<dbReference type="InterPro" id="IPR032506">
    <property type="entry name" value="SGSH_C"/>
</dbReference>
<dbReference type="Pfam" id="PF16347">
    <property type="entry name" value="SGSH_C"/>
    <property type="match status" value="1"/>
</dbReference>
<proteinExistence type="predicted"/>
<dbReference type="SUPFAM" id="SSF53649">
    <property type="entry name" value="Alkaline phosphatase-like"/>
    <property type="match status" value="1"/>
</dbReference>
<dbReference type="AlphaFoldDB" id="A0A842HB30"/>
<dbReference type="Gene3D" id="3.40.720.10">
    <property type="entry name" value="Alkaline Phosphatase, subunit A"/>
    <property type="match status" value="1"/>
</dbReference>
<dbReference type="InterPro" id="IPR017850">
    <property type="entry name" value="Alkaline_phosphatase_core_sf"/>
</dbReference>
<gene>
    <name evidence="2" type="ORF">H5P28_01505</name>
</gene>
<protein>
    <submittedName>
        <fullName evidence="2">DUF4976 domain-containing protein</fullName>
    </submittedName>
</protein>
<evidence type="ECO:0000259" key="1">
    <source>
        <dbReference type="Pfam" id="PF16347"/>
    </source>
</evidence>
<comment type="caution">
    <text evidence="2">The sequence shown here is derived from an EMBL/GenBank/DDBJ whole genome shotgun (WGS) entry which is preliminary data.</text>
</comment>
<name>A0A842HB30_9BACT</name>
<feature type="domain" description="N-sulphoglucosamine sulphohydrolase C-terminal" evidence="1">
    <location>
        <begin position="6"/>
        <end position="58"/>
    </location>
</feature>
<evidence type="ECO:0000313" key="2">
    <source>
        <dbReference type="EMBL" id="MBC2592926.1"/>
    </source>
</evidence>
<dbReference type="EMBL" id="JACHVB010000012">
    <property type="protein sequence ID" value="MBC2592926.1"/>
    <property type="molecule type" value="Genomic_DNA"/>
</dbReference>
<evidence type="ECO:0000313" key="3">
    <source>
        <dbReference type="Proteomes" id="UP000546464"/>
    </source>
</evidence>
<organism evidence="2 3">
    <name type="scientific">Ruficoccus amylovorans</name>
    <dbReference type="NCBI Taxonomy" id="1804625"/>
    <lineage>
        <taxon>Bacteria</taxon>
        <taxon>Pseudomonadati</taxon>
        <taxon>Verrucomicrobiota</taxon>
        <taxon>Opitutia</taxon>
        <taxon>Puniceicoccales</taxon>
        <taxon>Cerasicoccaceae</taxon>
        <taxon>Ruficoccus</taxon>
    </lineage>
</organism>
<sequence length="72" mass="8310">MIWANTLRTETDKLVTYPGHPEWTEAFDLQEDPKEKSNVIGSPEFASRREQLIERLQDELTDTGLAIPDIPR</sequence>
<reference evidence="2 3" key="1">
    <citation type="submission" date="2020-07" db="EMBL/GenBank/DDBJ databases">
        <authorList>
            <person name="Feng X."/>
        </authorList>
    </citation>
    <scope>NUCLEOTIDE SEQUENCE [LARGE SCALE GENOMIC DNA]</scope>
    <source>
        <strain evidence="2 3">JCM31066</strain>
    </source>
</reference>
<keyword evidence="3" id="KW-1185">Reference proteome</keyword>
<accession>A0A842HB30</accession>